<protein>
    <submittedName>
        <fullName evidence="2">Uncharacterized protein</fullName>
    </submittedName>
</protein>
<reference evidence="2 3" key="1">
    <citation type="submission" date="2019-06" db="EMBL/GenBank/DDBJ databases">
        <authorList>
            <person name="Li F."/>
        </authorList>
    </citation>
    <scope>NUCLEOTIDE SEQUENCE [LARGE SCALE GENOMIC DNA]</scope>
    <source>
        <strain evidence="2 3">10F1D-1</strain>
    </source>
</reference>
<name>A0A506XYE4_9MICO</name>
<keyword evidence="3" id="KW-1185">Reference proteome</keyword>
<dbReference type="AlphaFoldDB" id="A0A506XYE4"/>
<dbReference type="Proteomes" id="UP000316252">
    <property type="component" value="Unassembled WGS sequence"/>
</dbReference>
<dbReference type="EMBL" id="VHQG01000001">
    <property type="protein sequence ID" value="TPW77944.1"/>
    <property type="molecule type" value="Genomic_DNA"/>
</dbReference>
<sequence>MTKGKRWWDRLNRALYPYLGPAQLGPGRGGERTDAPPPAMCPLCGQAMASHEIERSTDGHTPTRLHCPTPSASSAA</sequence>
<gene>
    <name evidence="2" type="ORF">FJ657_04710</name>
</gene>
<feature type="region of interest" description="Disordered" evidence="1">
    <location>
        <begin position="19"/>
        <end position="76"/>
    </location>
</feature>
<proteinExistence type="predicted"/>
<organism evidence="2 3">
    <name type="scientific">Schumannella soli</name>
    <dbReference type="NCBI Taxonomy" id="2590779"/>
    <lineage>
        <taxon>Bacteria</taxon>
        <taxon>Bacillati</taxon>
        <taxon>Actinomycetota</taxon>
        <taxon>Actinomycetes</taxon>
        <taxon>Micrococcales</taxon>
        <taxon>Microbacteriaceae</taxon>
        <taxon>Schumannella</taxon>
    </lineage>
</organism>
<evidence type="ECO:0000313" key="2">
    <source>
        <dbReference type="EMBL" id="TPW77944.1"/>
    </source>
</evidence>
<evidence type="ECO:0000256" key="1">
    <source>
        <dbReference type="SAM" id="MobiDB-lite"/>
    </source>
</evidence>
<dbReference type="OrthoDB" id="4981253at2"/>
<comment type="caution">
    <text evidence="2">The sequence shown here is derived from an EMBL/GenBank/DDBJ whole genome shotgun (WGS) entry which is preliminary data.</text>
</comment>
<accession>A0A506XYE4</accession>
<evidence type="ECO:0000313" key="3">
    <source>
        <dbReference type="Proteomes" id="UP000316252"/>
    </source>
</evidence>
<dbReference type="RefSeq" id="WP_141162469.1">
    <property type="nucleotide sequence ID" value="NZ_VHQG01000001.1"/>
</dbReference>